<dbReference type="Proteomes" id="UP000183567">
    <property type="component" value="Unassembled WGS sequence"/>
</dbReference>
<dbReference type="AlphaFoldDB" id="A0A1J8PME2"/>
<sequence length="35" mass="3879">MLSADISMQMISPEWPRNLPMMVISTSSDNPSTIP</sequence>
<dbReference type="EMBL" id="LVVM01006074">
    <property type="protein sequence ID" value="OJA08979.1"/>
    <property type="molecule type" value="Genomic_DNA"/>
</dbReference>
<proteinExistence type="predicted"/>
<accession>A0A1J8PME2</accession>
<gene>
    <name evidence="1" type="ORF">AZE42_12669</name>
</gene>
<name>A0A1J8PME2_9AGAM</name>
<protein>
    <submittedName>
        <fullName evidence="1">Uncharacterized protein</fullName>
    </submittedName>
</protein>
<reference evidence="1 2" key="1">
    <citation type="submission" date="2016-03" db="EMBL/GenBank/DDBJ databases">
        <title>Comparative genomics of the ectomycorrhizal sister species Rhizopogon vinicolor and Rhizopogon vesiculosus (Basidiomycota: Boletales) reveals a divergence of the mating type B locus.</title>
        <authorList>
            <person name="Mujic A.B."/>
            <person name="Kuo A."/>
            <person name="Tritt A."/>
            <person name="Lipzen A."/>
            <person name="Chen C."/>
            <person name="Johnson J."/>
            <person name="Sharma A."/>
            <person name="Barry K."/>
            <person name="Grigoriev I.V."/>
            <person name="Spatafora J.W."/>
        </authorList>
    </citation>
    <scope>NUCLEOTIDE SEQUENCE [LARGE SCALE GENOMIC DNA]</scope>
    <source>
        <strain evidence="1 2">AM-OR11-056</strain>
    </source>
</reference>
<organism evidence="1 2">
    <name type="scientific">Rhizopogon vesiculosus</name>
    <dbReference type="NCBI Taxonomy" id="180088"/>
    <lineage>
        <taxon>Eukaryota</taxon>
        <taxon>Fungi</taxon>
        <taxon>Dikarya</taxon>
        <taxon>Basidiomycota</taxon>
        <taxon>Agaricomycotina</taxon>
        <taxon>Agaricomycetes</taxon>
        <taxon>Agaricomycetidae</taxon>
        <taxon>Boletales</taxon>
        <taxon>Suillineae</taxon>
        <taxon>Rhizopogonaceae</taxon>
        <taxon>Rhizopogon</taxon>
    </lineage>
</organism>
<keyword evidence="2" id="KW-1185">Reference proteome</keyword>
<evidence type="ECO:0000313" key="2">
    <source>
        <dbReference type="Proteomes" id="UP000183567"/>
    </source>
</evidence>
<comment type="caution">
    <text evidence="1">The sequence shown here is derived from an EMBL/GenBank/DDBJ whole genome shotgun (WGS) entry which is preliminary data.</text>
</comment>
<evidence type="ECO:0000313" key="1">
    <source>
        <dbReference type="EMBL" id="OJA08979.1"/>
    </source>
</evidence>